<feature type="compositionally biased region" description="Low complexity" evidence="1">
    <location>
        <begin position="223"/>
        <end position="254"/>
    </location>
</feature>
<gene>
    <name evidence="3" type="ORF">J1792_04010</name>
</gene>
<feature type="region of interest" description="Disordered" evidence="1">
    <location>
        <begin position="23"/>
        <end position="75"/>
    </location>
</feature>
<evidence type="ECO:0000313" key="3">
    <source>
        <dbReference type="EMBL" id="MBO0651991.1"/>
    </source>
</evidence>
<feature type="chain" id="PRO_5037671248" evidence="2">
    <location>
        <begin position="20"/>
        <end position="260"/>
    </location>
</feature>
<proteinExistence type="predicted"/>
<name>A0A939FH91_9ACTN</name>
<protein>
    <submittedName>
        <fullName evidence="3">Uncharacterized protein</fullName>
    </submittedName>
</protein>
<comment type="caution">
    <text evidence="3">The sequence shown here is derived from an EMBL/GenBank/DDBJ whole genome shotgun (WGS) entry which is preliminary data.</text>
</comment>
<dbReference type="RefSeq" id="WP_207246685.1">
    <property type="nucleotide sequence ID" value="NZ_JAFMOF010000001.1"/>
</dbReference>
<feature type="region of interest" description="Disordered" evidence="1">
    <location>
        <begin position="223"/>
        <end position="260"/>
    </location>
</feature>
<keyword evidence="4" id="KW-1185">Reference proteome</keyword>
<dbReference type="Proteomes" id="UP000664781">
    <property type="component" value="Unassembled WGS sequence"/>
</dbReference>
<dbReference type="EMBL" id="JAFMOF010000001">
    <property type="protein sequence ID" value="MBO0651991.1"/>
    <property type="molecule type" value="Genomic_DNA"/>
</dbReference>
<evidence type="ECO:0000313" key="4">
    <source>
        <dbReference type="Proteomes" id="UP000664781"/>
    </source>
</evidence>
<evidence type="ECO:0000256" key="2">
    <source>
        <dbReference type="SAM" id="SignalP"/>
    </source>
</evidence>
<keyword evidence="2" id="KW-0732">Signal</keyword>
<sequence>MIGGGVLAAAALAAVVATAVVMSDKGDKSKSVADKRPSASGSPEPTFSPVAPPNPREFIASQDKDKAPLTTKTLFPHSRPSLDKRVYKRVDTATTDDCDTAAQNGLGQVLKDSGCRKVLRATYVRDGVAVTVGVAVFDDKAAADKAKAKSTGNIESLTGGDAPDFCRNTACRLTANAEGRYAYFTVAGYTNGEAVPSDDTKALQAGRDVSGYTFRRIMARANAQAAASGKPSAAASTKPSQPASPSGSPSGSASPKKEES</sequence>
<dbReference type="AlphaFoldDB" id="A0A939FH91"/>
<feature type="signal peptide" evidence="2">
    <location>
        <begin position="1"/>
        <end position="19"/>
    </location>
</feature>
<reference evidence="3" key="1">
    <citation type="submission" date="2021-03" db="EMBL/GenBank/DDBJ databases">
        <title>Streptomyces strains.</title>
        <authorList>
            <person name="Lund M.B."/>
            <person name="Toerring T."/>
        </authorList>
    </citation>
    <scope>NUCLEOTIDE SEQUENCE</scope>
    <source>
        <strain evidence="3">JCM 4242</strain>
    </source>
</reference>
<evidence type="ECO:0000256" key="1">
    <source>
        <dbReference type="SAM" id="MobiDB-lite"/>
    </source>
</evidence>
<organism evidence="3 4">
    <name type="scientific">Streptomyces triculaminicus</name>
    <dbReference type="NCBI Taxonomy" id="2816232"/>
    <lineage>
        <taxon>Bacteria</taxon>
        <taxon>Bacillati</taxon>
        <taxon>Actinomycetota</taxon>
        <taxon>Actinomycetes</taxon>
        <taxon>Kitasatosporales</taxon>
        <taxon>Streptomycetaceae</taxon>
        <taxon>Streptomyces</taxon>
    </lineage>
</organism>
<accession>A0A939FH91</accession>
<feature type="compositionally biased region" description="Basic and acidic residues" evidence="1">
    <location>
        <begin position="24"/>
        <end position="37"/>
    </location>
</feature>